<keyword evidence="2" id="KW-1185">Reference proteome</keyword>
<gene>
    <name evidence="1" type="ORF">WA026_007071</name>
</gene>
<dbReference type="EMBL" id="JARQZJ010000123">
    <property type="protein sequence ID" value="KAK9889691.1"/>
    <property type="molecule type" value="Genomic_DNA"/>
</dbReference>
<evidence type="ECO:0000313" key="2">
    <source>
        <dbReference type="Proteomes" id="UP001431783"/>
    </source>
</evidence>
<name>A0AAW1V1V2_9CUCU</name>
<dbReference type="Proteomes" id="UP001431783">
    <property type="component" value="Unassembled WGS sequence"/>
</dbReference>
<organism evidence="1 2">
    <name type="scientific">Henosepilachna vigintioctopunctata</name>
    <dbReference type="NCBI Taxonomy" id="420089"/>
    <lineage>
        <taxon>Eukaryota</taxon>
        <taxon>Metazoa</taxon>
        <taxon>Ecdysozoa</taxon>
        <taxon>Arthropoda</taxon>
        <taxon>Hexapoda</taxon>
        <taxon>Insecta</taxon>
        <taxon>Pterygota</taxon>
        <taxon>Neoptera</taxon>
        <taxon>Endopterygota</taxon>
        <taxon>Coleoptera</taxon>
        <taxon>Polyphaga</taxon>
        <taxon>Cucujiformia</taxon>
        <taxon>Coccinelloidea</taxon>
        <taxon>Coccinellidae</taxon>
        <taxon>Epilachninae</taxon>
        <taxon>Epilachnini</taxon>
        <taxon>Henosepilachna</taxon>
    </lineage>
</organism>
<proteinExistence type="predicted"/>
<comment type="caution">
    <text evidence="1">The sequence shown here is derived from an EMBL/GenBank/DDBJ whole genome shotgun (WGS) entry which is preliminary data.</text>
</comment>
<accession>A0AAW1V1V2</accession>
<protein>
    <submittedName>
        <fullName evidence="1">Uncharacterized protein</fullName>
    </submittedName>
</protein>
<dbReference type="AlphaFoldDB" id="A0AAW1V1V2"/>
<sequence length="79" mass="9264">MDEETWCNMRDVSDMDNCTNTARVVPLWQCTHRAKESILTHNSHNNFVISEDGILLSSNDFYLLLKCNRNQTRREMTSL</sequence>
<evidence type="ECO:0000313" key="1">
    <source>
        <dbReference type="EMBL" id="KAK9889691.1"/>
    </source>
</evidence>
<reference evidence="1 2" key="1">
    <citation type="submission" date="2023-03" db="EMBL/GenBank/DDBJ databases">
        <title>Genome insight into feeding habits of ladybird beetles.</title>
        <authorList>
            <person name="Li H.-S."/>
            <person name="Huang Y.-H."/>
            <person name="Pang H."/>
        </authorList>
    </citation>
    <scope>NUCLEOTIDE SEQUENCE [LARGE SCALE GENOMIC DNA]</scope>
    <source>
        <strain evidence="1">SYSU_2023b</strain>
        <tissue evidence="1">Whole body</tissue>
    </source>
</reference>